<keyword evidence="2" id="KW-1185">Reference proteome</keyword>
<comment type="caution">
    <text evidence="1">The sequence shown here is derived from an EMBL/GenBank/DDBJ whole genome shotgun (WGS) entry which is preliminary data.</text>
</comment>
<dbReference type="AlphaFoldDB" id="S8DT36"/>
<dbReference type="Proteomes" id="UP000015453">
    <property type="component" value="Unassembled WGS sequence"/>
</dbReference>
<evidence type="ECO:0000313" key="2">
    <source>
        <dbReference type="Proteomes" id="UP000015453"/>
    </source>
</evidence>
<accession>S8DT36</accession>
<protein>
    <submittedName>
        <fullName evidence="1">Uncharacterized protein</fullName>
    </submittedName>
</protein>
<sequence length="68" mass="7400">MSPERGVKFSEHVSRRTTVVVAASAPDLCGVGSGFRTVRVSVTDPDATDSSGDEVCFGRRRVRRFVNE</sequence>
<reference evidence="1 2" key="1">
    <citation type="journal article" date="2013" name="BMC Genomics">
        <title>The miniature genome of a carnivorous plant Genlisea aurea contains a low number of genes and short non-coding sequences.</title>
        <authorList>
            <person name="Leushkin E.V."/>
            <person name="Sutormin R.A."/>
            <person name="Nabieva E.R."/>
            <person name="Penin A.A."/>
            <person name="Kondrashov A.S."/>
            <person name="Logacheva M.D."/>
        </authorList>
    </citation>
    <scope>NUCLEOTIDE SEQUENCE [LARGE SCALE GENOMIC DNA]</scope>
</reference>
<gene>
    <name evidence="1" type="ORF">M569_11817</name>
</gene>
<organism evidence="1 2">
    <name type="scientific">Genlisea aurea</name>
    <dbReference type="NCBI Taxonomy" id="192259"/>
    <lineage>
        <taxon>Eukaryota</taxon>
        <taxon>Viridiplantae</taxon>
        <taxon>Streptophyta</taxon>
        <taxon>Embryophyta</taxon>
        <taxon>Tracheophyta</taxon>
        <taxon>Spermatophyta</taxon>
        <taxon>Magnoliopsida</taxon>
        <taxon>eudicotyledons</taxon>
        <taxon>Gunneridae</taxon>
        <taxon>Pentapetalae</taxon>
        <taxon>asterids</taxon>
        <taxon>lamiids</taxon>
        <taxon>Lamiales</taxon>
        <taxon>Lentibulariaceae</taxon>
        <taxon>Genlisea</taxon>
    </lineage>
</organism>
<dbReference type="EMBL" id="AUSU01005777">
    <property type="protein sequence ID" value="EPS62972.1"/>
    <property type="molecule type" value="Genomic_DNA"/>
</dbReference>
<feature type="non-terminal residue" evidence="1">
    <location>
        <position position="68"/>
    </location>
</feature>
<evidence type="ECO:0000313" key="1">
    <source>
        <dbReference type="EMBL" id="EPS62972.1"/>
    </source>
</evidence>
<proteinExistence type="predicted"/>
<dbReference type="OrthoDB" id="10608330at2759"/>
<name>S8DT36_9LAMI</name>